<keyword evidence="2" id="KW-1185">Reference proteome</keyword>
<organism evidence="1 2">
    <name type="scientific">Rhodopseudomonas rhenobacensis</name>
    <dbReference type="NCBI Taxonomy" id="87461"/>
    <lineage>
        <taxon>Bacteria</taxon>
        <taxon>Pseudomonadati</taxon>
        <taxon>Pseudomonadota</taxon>
        <taxon>Alphaproteobacteria</taxon>
        <taxon>Hyphomicrobiales</taxon>
        <taxon>Nitrobacteraceae</taxon>
        <taxon>Rhodopseudomonas</taxon>
    </lineage>
</organism>
<dbReference type="EMBL" id="JACHIH010000007">
    <property type="protein sequence ID" value="MBB5046973.1"/>
    <property type="molecule type" value="Genomic_DNA"/>
</dbReference>
<protein>
    <submittedName>
        <fullName evidence="1">Uncharacterized protein</fullName>
    </submittedName>
</protein>
<dbReference type="Proteomes" id="UP000542353">
    <property type="component" value="Unassembled WGS sequence"/>
</dbReference>
<evidence type="ECO:0000313" key="1">
    <source>
        <dbReference type="EMBL" id="MBB5046973.1"/>
    </source>
</evidence>
<proteinExistence type="predicted"/>
<dbReference type="RefSeq" id="WP_184256367.1">
    <property type="nucleotide sequence ID" value="NZ_JACHIH010000007.1"/>
</dbReference>
<gene>
    <name evidence="1" type="ORF">HNR60_001722</name>
</gene>
<dbReference type="AlphaFoldDB" id="A0A7W7Z2T4"/>
<reference evidence="1 2" key="1">
    <citation type="submission" date="2020-08" db="EMBL/GenBank/DDBJ databases">
        <title>Genomic Encyclopedia of Type Strains, Phase IV (KMG-IV): sequencing the most valuable type-strain genomes for metagenomic binning, comparative biology and taxonomic classification.</title>
        <authorList>
            <person name="Goeker M."/>
        </authorList>
    </citation>
    <scope>NUCLEOTIDE SEQUENCE [LARGE SCALE GENOMIC DNA]</scope>
    <source>
        <strain evidence="1 2">DSM 12706</strain>
    </source>
</reference>
<sequence length="147" mass="16170">MDSVGKSNRGDLAVVTNTPKTFNRLDFYRVKRWGGIGGIMSGRGLNTDDLFEMDVERVLGDRIRSDTDVAEAMWSAVTNVEWRHVGGDTALYSARAAGDMIAAIRGTGNYLDFYCCGLPIDVVSSEFAEAMAAIGWTYDLEAPDWED</sequence>
<evidence type="ECO:0000313" key="2">
    <source>
        <dbReference type="Proteomes" id="UP000542353"/>
    </source>
</evidence>
<accession>A0A7W7Z2T4</accession>
<name>A0A7W7Z2T4_9BRAD</name>
<comment type="caution">
    <text evidence="1">The sequence shown here is derived from an EMBL/GenBank/DDBJ whole genome shotgun (WGS) entry which is preliminary data.</text>
</comment>